<reference evidence="4" key="1">
    <citation type="submission" date="2016-11" db="EMBL/GenBank/DDBJ databases">
        <authorList>
            <person name="Varghese N."/>
            <person name="Submissions S."/>
        </authorList>
    </citation>
    <scope>NUCLEOTIDE SEQUENCE [LARGE SCALE GENOMIC DNA]</scope>
    <source>
        <strain evidence="4">DSM 26134</strain>
    </source>
</reference>
<dbReference type="Proteomes" id="UP000184474">
    <property type="component" value="Unassembled WGS sequence"/>
</dbReference>
<feature type="signal peptide" evidence="2">
    <location>
        <begin position="1"/>
        <end position="18"/>
    </location>
</feature>
<name>A0A1M6RE75_REIAG</name>
<organism evidence="3 4">
    <name type="scientific">Reichenbachiella agariperforans</name>
    <dbReference type="NCBI Taxonomy" id="156994"/>
    <lineage>
        <taxon>Bacteria</taxon>
        <taxon>Pseudomonadati</taxon>
        <taxon>Bacteroidota</taxon>
        <taxon>Cytophagia</taxon>
        <taxon>Cytophagales</taxon>
        <taxon>Reichenbachiellaceae</taxon>
        <taxon>Reichenbachiella</taxon>
    </lineage>
</organism>
<feature type="compositionally biased region" description="Acidic residues" evidence="1">
    <location>
        <begin position="220"/>
        <end position="235"/>
    </location>
</feature>
<dbReference type="PROSITE" id="PS51257">
    <property type="entry name" value="PROKAR_LIPOPROTEIN"/>
    <property type="match status" value="1"/>
</dbReference>
<evidence type="ECO:0000313" key="3">
    <source>
        <dbReference type="EMBL" id="SHK30791.1"/>
    </source>
</evidence>
<keyword evidence="2" id="KW-0732">Signal</keyword>
<gene>
    <name evidence="3" type="ORF">SAMN04488028_104140</name>
</gene>
<accession>A0A1M6RE75</accession>
<feature type="region of interest" description="Disordered" evidence="1">
    <location>
        <begin position="172"/>
        <end position="235"/>
    </location>
</feature>
<evidence type="ECO:0000256" key="2">
    <source>
        <dbReference type="SAM" id="SignalP"/>
    </source>
</evidence>
<dbReference type="AlphaFoldDB" id="A0A1M6RE75"/>
<evidence type="ECO:0000313" key="4">
    <source>
        <dbReference type="Proteomes" id="UP000184474"/>
    </source>
</evidence>
<sequence length="235" mass="27060">MRRASFPILLVLCIVVCACKDNVVCPAFQSTYILDDSLRMMRYSMFLNDTTPKMTVASRRTKYGVNKKSSLFRKNYDLMTAPKVNEIRRLEVDSLYTEDEGDFMVADFVDQDSVGVDSVSAAPILAAVDKKEEVRYKYKYDLENDYNQDQEYYNKYYGELFIDTRPLPSERVEPVEPDIAADSLGTEEKKGLFRRKKQEEVPESDEPEVDQETLDNVTETSEEAPVEEEVPTTED</sequence>
<feature type="compositionally biased region" description="Acidic residues" evidence="1">
    <location>
        <begin position="201"/>
        <end position="213"/>
    </location>
</feature>
<feature type="chain" id="PRO_5013178237" evidence="2">
    <location>
        <begin position="19"/>
        <end position="235"/>
    </location>
</feature>
<dbReference type="EMBL" id="FRAA01000004">
    <property type="protein sequence ID" value="SHK30791.1"/>
    <property type="molecule type" value="Genomic_DNA"/>
</dbReference>
<protein>
    <submittedName>
        <fullName evidence="3">Uncharacterized protein</fullName>
    </submittedName>
</protein>
<proteinExistence type="predicted"/>
<dbReference type="STRING" id="156994.SAMN04488028_104140"/>
<evidence type="ECO:0000256" key="1">
    <source>
        <dbReference type="SAM" id="MobiDB-lite"/>
    </source>
</evidence>
<keyword evidence="4" id="KW-1185">Reference proteome</keyword>